<evidence type="ECO:0000313" key="6">
    <source>
        <dbReference type="Proteomes" id="UP000078582"/>
    </source>
</evidence>
<dbReference type="SUPFAM" id="SSF55103">
    <property type="entry name" value="FAD-linked oxidases, C-terminal domain"/>
    <property type="match status" value="1"/>
</dbReference>
<evidence type="ECO:0000256" key="3">
    <source>
        <dbReference type="ARBA" id="ARBA00022827"/>
    </source>
</evidence>
<dbReference type="GeneID" id="42981596"/>
<dbReference type="GO" id="GO:0016491">
    <property type="term" value="F:oxidoreductase activity"/>
    <property type="evidence" value="ECO:0007669"/>
    <property type="project" value="UniProtKB-KW"/>
</dbReference>
<dbReference type="InterPro" id="IPR016169">
    <property type="entry name" value="FAD-bd_PCMH_sub2"/>
</dbReference>
<dbReference type="InterPro" id="IPR016171">
    <property type="entry name" value="Vanillyl_alc_oxidase_C-sub2"/>
</dbReference>
<dbReference type="Pfam" id="PF02913">
    <property type="entry name" value="FAD-oxidase_C"/>
    <property type="match status" value="1"/>
</dbReference>
<accession>A0A192H1E3</accession>
<dbReference type="AlphaFoldDB" id="A0A192H1E3"/>
<keyword evidence="3" id="KW-0274">FAD</keyword>
<gene>
    <name evidence="5" type="ORF">AYR53_04970</name>
</gene>
<dbReference type="Gene3D" id="3.30.465.10">
    <property type="match status" value="1"/>
</dbReference>
<dbReference type="EMBL" id="CP014873">
    <property type="protein sequence ID" value="ANK62180.1"/>
    <property type="molecule type" value="Genomic_DNA"/>
</dbReference>
<dbReference type="FunFam" id="1.10.45.10:FF:000001">
    <property type="entry name" value="D-lactate dehydrogenase mitochondrial"/>
    <property type="match status" value="1"/>
</dbReference>
<dbReference type="GO" id="GO:0071949">
    <property type="term" value="F:FAD binding"/>
    <property type="evidence" value="ECO:0007669"/>
    <property type="project" value="InterPro"/>
</dbReference>
<keyword evidence="6" id="KW-1185">Reference proteome</keyword>
<dbReference type="PANTHER" id="PTHR42934:SF2">
    <property type="entry name" value="GLYCOLATE OXIDASE SUBUNIT GLCD"/>
    <property type="match status" value="1"/>
</dbReference>
<dbReference type="KEGG" id="lbt:AYR52_09030"/>
<proteinExistence type="predicted"/>
<evidence type="ECO:0000256" key="1">
    <source>
        <dbReference type="ARBA" id="ARBA00001974"/>
    </source>
</evidence>
<sequence>MAYNKVTEVDVAALTKIVGADRVIYPATVHYDHDQMKSVRSLPDVAVQPINDDEVAKIMAYANVHTIPVTVRGNATGLMGANVAIEHGIALDMIKMNQVLEYDPENLTITVQNGLRIRDINEYLADKRFIYVPAPAMKWATIGGNASTNAGGMRAVKYGTTRDYVRGIKVILADGTSLQLGGKTVKNSSGYDLKDLIVGSEGTLAVITELVLRLIPRPVITIDVLLPFDSVETAIKVVPKFLEAGIIPTGIEFFGSREIGYWEKYAEKQFVDHSGGGYLLLTFDGSNKDAVQADYERALEIAKNAGAKAPVLMNTADQAALVWEARNQLLTAIQATTPAMDEVDIVVPRSKIAAVLEQVHQIEETDQVRMPNFGHAGDGNLHIYICQDNYSAADFAVKVDIVIRKLYQVAKNIGGEMSGEHGIGYAREPYFAAFYGADRVALLDRIKDAFDPKHILNPDKVFPVKGETDRPNRPLELKN</sequence>
<dbReference type="InterPro" id="IPR016164">
    <property type="entry name" value="FAD-linked_Oxase-like_C"/>
</dbReference>
<reference evidence="5 6" key="1">
    <citation type="submission" date="2016-03" db="EMBL/GenBank/DDBJ databases">
        <title>Pediococcus and Lactobacillus from brewery environment - whole genome sequencing and assembly.</title>
        <authorList>
            <person name="Behr J."/>
            <person name="Geissler A.J."/>
            <person name="Vogel R.F."/>
        </authorList>
    </citation>
    <scope>NUCLEOTIDE SEQUENCE [LARGE SCALE GENOMIC DNA]</scope>
    <source>
        <strain evidence="5 6">TMW 1.1989</strain>
    </source>
</reference>
<dbReference type="RefSeq" id="WP_068225703.1">
    <property type="nucleotide sequence ID" value="NZ_CP014623.1"/>
</dbReference>
<dbReference type="InterPro" id="IPR006094">
    <property type="entry name" value="Oxid_FAD_bind_N"/>
</dbReference>
<dbReference type="InterPro" id="IPR036318">
    <property type="entry name" value="FAD-bd_PCMH-like_sf"/>
</dbReference>
<dbReference type="Pfam" id="PF01565">
    <property type="entry name" value="FAD_binding_4"/>
    <property type="match status" value="1"/>
</dbReference>
<dbReference type="OrthoDB" id="9767256at2"/>
<dbReference type="Gene3D" id="3.30.70.2740">
    <property type="match status" value="1"/>
</dbReference>
<dbReference type="STRING" id="375175.AYR53_04970"/>
<dbReference type="SUPFAM" id="SSF56176">
    <property type="entry name" value="FAD-binding/transporter-associated domain-like"/>
    <property type="match status" value="1"/>
</dbReference>
<dbReference type="InterPro" id="IPR004113">
    <property type="entry name" value="FAD-bd_oxidored_4_C"/>
</dbReference>
<comment type="cofactor">
    <cofactor evidence="1">
        <name>FAD</name>
        <dbReference type="ChEBI" id="CHEBI:57692"/>
    </cofactor>
</comment>
<evidence type="ECO:0000256" key="2">
    <source>
        <dbReference type="ARBA" id="ARBA00022630"/>
    </source>
</evidence>
<evidence type="ECO:0000313" key="5">
    <source>
        <dbReference type="EMBL" id="ANK62180.1"/>
    </source>
</evidence>
<dbReference type="InterPro" id="IPR016166">
    <property type="entry name" value="FAD-bd_PCMH"/>
</dbReference>
<dbReference type="Proteomes" id="UP000078582">
    <property type="component" value="Chromosome"/>
</dbReference>
<dbReference type="PANTHER" id="PTHR42934">
    <property type="entry name" value="GLYCOLATE OXIDASE SUBUNIT GLCD"/>
    <property type="match status" value="1"/>
</dbReference>
<dbReference type="InterPro" id="IPR051914">
    <property type="entry name" value="FAD-linked_OxidoTrans_Type4"/>
</dbReference>
<evidence type="ECO:0000256" key="4">
    <source>
        <dbReference type="ARBA" id="ARBA00023002"/>
    </source>
</evidence>
<dbReference type="Gene3D" id="1.10.45.10">
    <property type="entry name" value="Vanillyl-alcohol Oxidase, Chain A, domain 4"/>
    <property type="match status" value="1"/>
</dbReference>
<keyword evidence="2" id="KW-0285">Flavoprotein</keyword>
<keyword evidence="4" id="KW-0560">Oxidoreductase</keyword>
<name>A0A192H1E3_9LACO</name>
<dbReference type="PROSITE" id="PS51387">
    <property type="entry name" value="FAD_PCMH"/>
    <property type="match status" value="1"/>
</dbReference>
<organism evidence="5 6">
    <name type="scientific">Loigolactobacillus backii</name>
    <dbReference type="NCBI Taxonomy" id="375175"/>
    <lineage>
        <taxon>Bacteria</taxon>
        <taxon>Bacillati</taxon>
        <taxon>Bacillota</taxon>
        <taxon>Bacilli</taxon>
        <taxon>Lactobacillales</taxon>
        <taxon>Lactobacillaceae</taxon>
        <taxon>Loigolactobacillus</taxon>
    </lineage>
</organism>
<protein>
    <submittedName>
        <fullName evidence="5">Dehydrogenase</fullName>
    </submittedName>
</protein>